<dbReference type="GO" id="GO:0030527">
    <property type="term" value="F:structural constituent of chromatin"/>
    <property type="evidence" value="ECO:0007669"/>
    <property type="project" value="InterPro"/>
</dbReference>
<dbReference type="EMBL" id="CP062983">
    <property type="protein sequence ID" value="QPC83620.1"/>
    <property type="molecule type" value="Genomic_DNA"/>
</dbReference>
<dbReference type="RefSeq" id="WP_195171685.1">
    <property type="nucleotide sequence ID" value="NZ_CP062983.1"/>
</dbReference>
<dbReference type="SMART" id="SM00411">
    <property type="entry name" value="BHL"/>
    <property type="match status" value="1"/>
</dbReference>
<evidence type="ECO:0000256" key="1">
    <source>
        <dbReference type="RuleBase" id="RU003939"/>
    </source>
</evidence>
<dbReference type="InterPro" id="IPR000119">
    <property type="entry name" value="Hist_DNA-bd"/>
</dbReference>
<evidence type="ECO:0000313" key="3">
    <source>
        <dbReference type="Proteomes" id="UP000594468"/>
    </source>
</evidence>
<dbReference type="KEGG" id="pmet:G4Y79_04350"/>
<protein>
    <submittedName>
        <fullName evidence="2">HU family DNA-binding protein</fullName>
    </submittedName>
</protein>
<dbReference type="SUPFAM" id="SSF47729">
    <property type="entry name" value="IHF-like DNA-binding proteins"/>
    <property type="match status" value="1"/>
</dbReference>
<name>A0A7S8EAX9_9CHLR</name>
<comment type="similarity">
    <text evidence="1">Belongs to the bacterial histone-like protein family.</text>
</comment>
<dbReference type="InterPro" id="IPR010992">
    <property type="entry name" value="IHF-like_DNA-bd_dom_sf"/>
</dbReference>
<dbReference type="Pfam" id="PF00216">
    <property type="entry name" value="Bac_DNA_binding"/>
    <property type="match status" value="1"/>
</dbReference>
<keyword evidence="3" id="KW-1185">Reference proteome</keyword>
<reference evidence="2 3" key="1">
    <citation type="submission" date="2020-02" db="EMBL/GenBank/DDBJ databases">
        <authorList>
            <person name="Zheng R.K."/>
            <person name="Sun C.M."/>
        </authorList>
    </citation>
    <scope>NUCLEOTIDE SEQUENCE [LARGE SCALE GENOMIC DNA]</scope>
    <source>
        <strain evidence="3">rifampicinis</strain>
    </source>
</reference>
<keyword evidence="2" id="KW-0238">DNA-binding</keyword>
<gene>
    <name evidence="2" type="ORF">G4Y79_04350</name>
</gene>
<dbReference type="AlphaFoldDB" id="A0A7S8EAX9"/>
<accession>A0A7S8EAX9</accession>
<dbReference type="Gene3D" id="4.10.520.10">
    <property type="entry name" value="IHF-like DNA-binding proteins"/>
    <property type="match status" value="1"/>
</dbReference>
<sequence>MTLNKNKMVREIGRRTRLKNRDVHTMLEALIGVWTEELAAGGKIELENFIVLETQIIDRGERPGTIANGEAPRYIRKVALRCSKALKARLKISGTL</sequence>
<dbReference type="Proteomes" id="UP000594468">
    <property type="component" value="Chromosome"/>
</dbReference>
<organism evidence="2 3">
    <name type="scientific">Phototrophicus methaneseepsis</name>
    <dbReference type="NCBI Taxonomy" id="2710758"/>
    <lineage>
        <taxon>Bacteria</taxon>
        <taxon>Bacillati</taxon>
        <taxon>Chloroflexota</taxon>
        <taxon>Candidatus Thermofontia</taxon>
        <taxon>Phototrophicales</taxon>
        <taxon>Phototrophicaceae</taxon>
        <taxon>Phototrophicus</taxon>
    </lineage>
</organism>
<evidence type="ECO:0000313" key="2">
    <source>
        <dbReference type="EMBL" id="QPC83620.1"/>
    </source>
</evidence>
<dbReference type="GO" id="GO:0003677">
    <property type="term" value="F:DNA binding"/>
    <property type="evidence" value="ECO:0007669"/>
    <property type="project" value="UniProtKB-KW"/>
</dbReference>
<proteinExistence type="inferred from homology"/>